<comment type="caution">
    <text evidence="3">The sequence shown here is derived from an EMBL/GenBank/DDBJ whole genome shotgun (WGS) entry which is preliminary data.</text>
</comment>
<reference evidence="3 4" key="1">
    <citation type="submission" date="2020-02" db="EMBL/GenBank/DDBJ databases">
        <title>Aliifodinibius halophilus 2W32, complete genome.</title>
        <authorList>
            <person name="Li Y."/>
            <person name="Wu S."/>
        </authorList>
    </citation>
    <scope>NUCLEOTIDE SEQUENCE [LARGE SCALE GENOMIC DNA]</scope>
    <source>
        <strain evidence="3 4">2W32</strain>
    </source>
</reference>
<protein>
    <submittedName>
        <fullName evidence="3">Type II toxin-antitoxin system RelE/ParE family toxin</fullName>
    </submittedName>
</protein>
<sequence>MAQVIWTEPALQDLDQIADYISLDNPAAAKKLVHRCFNRVENLNQHPKLGKAVPELGESVYRQLDLSPCRIFYRIDNGTIYIIHVMRAEQLLHLNILKSR</sequence>
<gene>
    <name evidence="3" type="ORF">G3569_13525</name>
</gene>
<dbReference type="EMBL" id="JAALLS010000019">
    <property type="protein sequence ID" value="NGP89373.1"/>
    <property type="molecule type" value="Genomic_DNA"/>
</dbReference>
<comment type="similarity">
    <text evidence="1">Belongs to the RelE toxin family.</text>
</comment>
<evidence type="ECO:0000313" key="3">
    <source>
        <dbReference type="EMBL" id="NGP89373.1"/>
    </source>
</evidence>
<dbReference type="PANTHER" id="PTHR33755">
    <property type="entry name" value="TOXIN PARE1-RELATED"/>
    <property type="match status" value="1"/>
</dbReference>
<dbReference type="AlphaFoldDB" id="A0A6M1TA85"/>
<organism evidence="3 4">
    <name type="scientific">Fodinibius halophilus</name>
    <dbReference type="NCBI Taxonomy" id="1736908"/>
    <lineage>
        <taxon>Bacteria</taxon>
        <taxon>Pseudomonadati</taxon>
        <taxon>Balneolota</taxon>
        <taxon>Balneolia</taxon>
        <taxon>Balneolales</taxon>
        <taxon>Balneolaceae</taxon>
        <taxon>Fodinibius</taxon>
    </lineage>
</organism>
<evidence type="ECO:0000256" key="2">
    <source>
        <dbReference type="ARBA" id="ARBA00022649"/>
    </source>
</evidence>
<dbReference type="Proteomes" id="UP000479132">
    <property type="component" value="Unassembled WGS sequence"/>
</dbReference>
<proteinExistence type="inferred from homology"/>
<dbReference type="NCBIfam" id="TIGR02385">
    <property type="entry name" value="RelE_StbE"/>
    <property type="match status" value="1"/>
</dbReference>
<accession>A0A6M1TA85</accession>
<keyword evidence="4" id="KW-1185">Reference proteome</keyword>
<dbReference type="Gene3D" id="3.30.2310.20">
    <property type="entry name" value="RelE-like"/>
    <property type="match status" value="1"/>
</dbReference>
<evidence type="ECO:0000313" key="4">
    <source>
        <dbReference type="Proteomes" id="UP000479132"/>
    </source>
</evidence>
<keyword evidence="2" id="KW-1277">Toxin-antitoxin system</keyword>
<dbReference type="PANTHER" id="PTHR33755:SF5">
    <property type="entry name" value="TYPE II TOXIN-ANTITOXIN SYSTEM RELE_PARE FAMILY TOXIN"/>
    <property type="match status" value="1"/>
</dbReference>
<name>A0A6M1TA85_9BACT</name>
<dbReference type="InterPro" id="IPR051803">
    <property type="entry name" value="TA_system_RelE-like_toxin"/>
</dbReference>
<dbReference type="Pfam" id="PF05016">
    <property type="entry name" value="ParE_toxin"/>
    <property type="match status" value="1"/>
</dbReference>
<dbReference type="InterPro" id="IPR035093">
    <property type="entry name" value="RelE/ParE_toxin_dom_sf"/>
</dbReference>
<dbReference type="RefSeq" id="WP_165270033.1">
    <property type="nucleotide sequence ID" value="NZ_JAALLS010000019.1"/>
</dbReference>
<evidence type="ECO:0000256" key="1">
    <source>
        <dbReference type="ARBA" id="ARBA00006226"/>
    </source>
</evidence>
<dbReference type="InterPro" id="IPR007712">
    <property type="entry name" value="RelE/ParE_toxin"/>
</dbReference>